<feature type="compositionally biased region" description="Basic residues" evidence="1">
    <location>
        <begin position="1"/>
        <end position="16"/>
    </location>
</feature>
<gene>
    <name evidence="2" type="ORF">FHS44_003371</name>
</gene>
<accession>A0A7W7QMN6</accession>
<evidence type="ECO:0000313" key="3">
    <source>
        <dbReference type="Proteomes" id="UP000552644"/>
    </source>
</evidence>
<evidence type="ECO:0000313" key="2">
    <source>
        <dbReference type="EMBL" id="MBB4916283.1"/>
    </source>
</evidence>
<sequence>MRRAKVTRSQHRRRRTRAFDLDLRTPSGRRLPY</sequence>
<reference evidence="2 3" key="1">
    <citation type="submission" date="2020-08" db="EMBL/GenBank/DDBJ databases">
        <title>Genomic Encyclopedia of Type Strains, Phase III (KMG-III): the genomes of soil and plant-associated and newly described type strains.</title>
        <authorList>
            <person name="Whitman W."/>
        </authorList>
    </citation>
    <scope>NUCLEOTIDE SEQUENCE [LARGE SCALE GENOMIC DNA]</scope>
    <source>
        <strain evidence="2 3">CECT 8840</strain>
    </source>
</reference>
<organism evidence="2 3">
    <name type="scientific">Streptosporangium saharense</name>
    <dbReference type="NCBI Taxonomy" id="1706840"/>
    <lineage>
        <taxon>Bacteria</taxon>
        <taxon>Bacillati</taxon>
        <taxon>Actinomycetota</taxon>
        <taxon>Actinomycetes</taxon>
        <taxon>Streptosporangiales</taxon>
        <taxon>Streptosporangiaceae</taxon>
        <taxon>Streptosporangium</taxon>
    </lineage>
</organism>
<dbReference type="EMBL" id="JACHJP010000003">
    <property type="protein sequence ID" value="MBB4916283.1"/>
    <property type="molecule type" value="Genomic_DNA"/>
</dbReference>
<proteinExistence type="predicted"/>
<comment type="caution">
    <text evidence="2">The sequence shown here is derived from an EMBL/GenBank/DDBJ whole genome shotgun (WGS) entry which is preliminary data.</text>
</comment>
<protein>
    <submittedName>
        <fullName evidence="2">Uncharacterized protein</fullName>
    </submittedName>
</protein>
<dbReference type="AlphaFoldDB" id="A0A7W7QMN6"/>
<feature type="region of interest" description="Disordered" evidence="1">
    <location>
        <begin position="1"/>
        <end position="33"/>
    </location>
</feature>
<name>A0A7W7QMN6_9ACTN</name>
<keyword evidence="3" id="KW-1185">Reference proteome</keyword>
<dbReference type="Proteomes" id="UP000552644">
    <property type="component" value="Unassembled WGS sequence"/>
</dbReference>
<evidence type="ECO:0000256" key="1">
    <source>
        <dbReference type="SAM" id="MobiDB-lite"/>
    </source>
</evidence>